<feature type="domain" description="4Fe-4S ferredoxin-type" evidence="9">
    <location>
        <begin position="574"/>
        <end position="602"/>
    </location>
</feature>
<dbReference type="PANTHER" id="PTHR43498:SF1">
    <property type="entry name" value="COB--COM HETERODISULFIDE REDUCTASE IRON-SULFUR SUBUNIT A"/>
    <property type="match status" value="1"/>
</dbReference>
<evidence type="ECO:0000256" key="7">
    <source>
        <dbReference type="ARBA" id="ARBA00023014"/>
    </source>
</evidence>
<proteinExistence type="inferred from homology"/>
<dbReference type="Pfam" id="PF02662">
    <property type="entry name" value="FlpD"/>
    <property type="match status" value="1"/>
</dbReference>
<comment type="caution">
    <text evidence="10">The sequence shown here is derived from an EMBL/GenBank/DDBJ whole genome shotgun (WGS) entry which is preliminary data.</text>
</comment>
<keyword evidence="7 8" id="KW-0411">Iron-sulfur</keyword>
<evidence type="ECO:0000313" key="10">
    <source>
        <dbReference type="EMBL" id="KON31029.1"/>
    </source>
</evidence>
<dbReference type="SUPFAM" id="SSF51971">
    <property type="entry name" value="Nucleotide-binding domain"/>
    <property type="match status" value="1"/>
</dbReference>
<feature type="domain" description="4Fe-4S ferredoxin-type" evidence="9">
    <location>
        <begin position="285"/>
        <end position="314"/>
    </location>
</feature>
<accession>A0A0M0BRH8</accession>
<keyword evidence="8" id="KW-0285">Flavoprotein</keyword>
<dbReference type="InterPro" id="IPR017900">
    <property type="entry name" value="4Fe4S_Fe_S_CS"/>
</dbReference>
<comment type="cofactor">
    <cofactor evidence="1 8">
        <name>FAD</name>
        <dbReference type="ChEBI" id="CHEBI:57692"/>
    </cofactor>
</comment>
<dbReference type="AlphaFoldDB" id="A0A0M0BRH8"/>
<comment type="subunit">
    <text evidence="8">The ferredoxin:CoB-CoM heterodisulfide reductase is composed of three subunits; HdrA, HdrB and HdrC.</text>
</comment>
<dbReference type="Gene3D" id="3.30.70.20">
    <property type="match status" value="1"/>
</dbReference>
<dbReference type="PROSITE" id="PS51379">
    <property type="entry name" value="4FE4S_FER_2"/>
    <property type="match status" value="4"/>
</dbReference>
<sequence length="788" mass="85250">MDDARIGIFVCECGGNIGDVVDVEAVCDAVKEWDGVVVARRDSYMCSKPAQDVMVEAIRRHGLNRVIVASCTPRMHLPTFRSVLERAGLNPYLLEFVNIREHCSWVHGPRRSDEATRKATSLIRGGYERGLELEPLEAVSEGCSREVLVVGAGIAGMVAALELEGQGFVVHLLDRLPSIGGQMAKLTKVFPTLDCAQCILTPRMAEVGRRGNIRLLTCSEVVGVEGRPGNYSVKVSVRPRGVDVESCRGCGACARVCPVRCPDEFDERRSERAAAYLPFPQAVPYAYAIDFDSCTRCGKCVAACPSGAINLEDRGEAVELSVGGIILATGYEQFEAEEIREYGYGVYPDVLTMMELERLTSLFGPTGGRVVRLSDGGGVDRLAIVLCAGSRDTERYVPYCSRICCMYSLKQAVLLKEQFDVDVWVFYTDIRASGRGYEELYWRAQRDGVVFVRGKAAEVWSNKGTGRLAVRAEDTLTGEVMEEEFDLVALAVPMVAPEGLDALALRMGLPLGEDGFIQEKHPKLDPVDTLRAGLFACGCALGPKDVRDSVSDALGAAAKAASFLGSGRVTTSPEKAFVEPGMCDGCERCIGVCPSKAITLTDGRADIDPFLCSGCGGCVPECPAGAIGFRNATEKQVVAALRGVLRDKGPGEVRLVAFVEGTIAYTGVDFLGLDRLAYPASVRVVEVPSTALIGLGHLLHAFALGADGVVMIEGRHDIDEMFTKRRINPLKEGLDERGIDGMRLWYSLVELPSYKNIAGILALHAKTVEELGPLDEELLEGIRGRLRI</sequence>
<comment type="pathway">
    <text evidence="8">Cofactor metabolism; coenzyme M-coenzyme B heterodisulfide reduction; coenzyme B and coenzyme M from coenzyme M-coenzyme B heterodisulfide: step 1/1.</text>
</comment>
<evidence type="ECO:0000256" key="2">
    <source>
        <dbReference type="ARBA" id="ARBA00006561"/>
    </source>
</evidence>
<dbReference type="SUPFAM" id="SSF54862">
    <property type="entry name" value="4Fe-4S ferredoxins"/>
    <property type="match status" value="2"/>
</dbReference>
<keyword evidence="4 8" id="KW-0274">FAD</keyword>
<dbReference type="EC" id="1.8.-.-" evidence="8"/>
<protein>
    <recommendedName>
        <fullName evidence="8">CoB--CoM heterodisulfide reductase iron-sulfur subunit A</fullName>
        <ecNumber evidence="8">1.8.-.-</ecNumber>
    </recommendedName>
</protein>
<dbReference type="InterPro" id="IPR003813">
    <property type="entry name" value="MvhD/FlpD"/>
</dbReference>
<keyword evidence="6 8" id="KW-0408">Iron</keyword>
<organism evidence="10 11">
    <name type="scientific">miscellaneous Crenarchaeota group-15 archaeon DG-45</name>
    <dbReference type="NCBI Taxonomy" id="1685127"/>
    <lineage>
        <taxon>Archaea</taxon>
        <taxon>Candidatus Bathyarchaeota</taxon>
        <taxon>MCG-15</taxon>
    </lineage>
</organism>
<evidence type="ECO:0000256" key="6">
    <source>
        <dbReference type="ARBA" id="ARBA00023004"/>
    </source>
</evidence>
<dbReference type="PANTHER" id="PTHR43498">
    <property type="entry name" value="FERREDOXIN:COB-COM HETERODISULFIDE REDUCTASE SUBUNIT A"/>
    <property type="match status" value="1"/>
</dbReference>
<feature type="domain" description="4Fe-4S ferredoxin-type" evidence="9">
    <location>
        <begin position="603"/>
        <end position="632"/>
    </location>
</feature>
<evidence type="ECO:0000256" key="1">
    <source>
        <dbReference type="ARBA" id="ARBA00001974"/>
    </source>
</evidence>
<dbReference type="GO" id="GO:0046872">
    <property type="term" value="F:metal ion binding"/>
    <property type="evidence" value="ECO:0007669"/>
    <property type="project" value="UniProtKB-KW"/>
</dbReference>
<gene>
    <name evidence="10" type="ORF">AC482_02250</name>
</gene>
<evidence type="ECO:0000313" key="11">
    <source>
        <dbReference type="Proteomes" id="UP000037210"/>
    </source>
</evidence>
<feature type="domain" description="4Fe-4S ferredoxin-type" evidence="9">
    <location>
        <begin position="237"/>
        <end position="268"/>
    </location>
</feature>
<dbReference type="EMBL" id="LFWZ01000015">
    <property type="protein sequence ID" value="KON31029.1"/>
    <property type="molecule type" value="Genomic_DNA"/>
</dbReference>
<comment type="function">
    <text evidence="8">Part of a complex that catalyzes the reversible reduction of CoM-S-S-CoB to the thiol-coenzymes H-S-CoM (coenzyme M) and H-S-CoB (coenzyme B).</text>
</comment>
<dbReference type="Pfam" id="PF12838">
    <property type="entry name" value="Fer4_7"/>
    <property type="match status" value="2"/>
</dbReference>
<dbReference type="Gene3D" id="3.30.70.3270">
    <property type="match status" value="1"/>
</dbReference>
<dbReference type="Pfam" id="PF13450">
    <property type="entry name" value="NAD_binding_8"/>
    <property type="match status" value="1"/>
</dbReference>
<evidence type="ECO:0000259" key="9">
    <source>
        <dbReference type="PROSITE" id="PS51379"/>
    </source>
</evidence>
<reference evidence="10 11" key="1">
    <citation type="submission" date="2015-06" db="EMBL/GenBank/DDBJ databases">
        <title>New insights into the roles of widespread benthic archaea in carbon and nitrogen cycling.</title>
        <authorList>
            <person name="Lazar C.S."/>
            <person name="Baker B.J."/>
            <person name="Seitz K.W."/>
            <person name="Hyde A.S."/>
            <person name="Dick G.J."/>
            <person name="Hinrichs K.-U."/>
            <person name="Teske A.P."/>
        </authorList>
    </citation>
    <scope>NUCLEOTIDE SEQUENCE [LARGE SCALE GENOMIC DNA]</scope>
    <source>
        <strain evidence="10">DG-45</strain>
    </source>
</reference>
<evidence type="ECO:0000256" key="3">
    <source>
        <dbReference type="ARBA" id="ARBA00022723"/>
    </source>
</evidence>
<dbReference type="UniPathway" id="UPA00647">
    <property type="reaction ID" value="UER00700"/>
</dbReference>
<dbReference type="InterPro" id="IPR039650">
    <property type="entry name" value="HdrA-like"/>
</dbReference>
<dbReference type="PATRIC" id="fig|1685127.3.peg.616"/>
<dbReference type="Proteomes" id="UP000037210">
    <property type="component" value="Unassembled WGS sequence"/>
</dbReference>
<evidence type="ECO:0000256" key="4">
    <source>
        <dbReference type="ARBA" id="ARBA00022827"/>
    </source>
</evidence>
<comment type="similarity">
    <text evidence="2 8">Belongs to the HdrA family.</text>
</comment>
<evidence type="ECO:0000256" key="8">
    <source>
        <dbReference type="RuleBase" id="RU366072"/>
    </source>
</evidence>
<keyword evidence="3 8" id="KW-0479">Metal-binding</keyword>
<dbReference type="GO" id="GO:0016491">
    <property type="term" value="F:oxidoreductase activity"/>
    <property type="evidence" value="ECO:0007669"/>
    <property type="project" value="UniProtKB-UniRule"/>
</dbReference>
<dbReference type="GO" id="GO:0051539">
    <property type="term" value="F:4 iron, 4 sulfur cluster binding"/>
    <property type="evidence" value="ECO:0007669"/>
    <property type="project" value="UniProtKB-UniRule"/>
</dbReference>
<dbReference type="InterPro" id="IPR017896">
    <property type="entry name" value="4Fe4S_Fe-S-bd"/>
</dbReference>
<dbReference type="PRINTS" id="PR00420">
    <property type="entry name" value="RNGMNOXGNASE"/>
</dbReference>
<dbReference type="PROSITE" id="PS00198">
    <property type="entry name" value="4FE4S_FER_1"/>
    <property type="match status" value="2"/>
</dbReference>
<dbReference type="Gene3D" id="3.40.50.720">
    <property type="entry name" value="NAD(P)-binding Rossmann-like Domain"/>
    <property type="match status" value="1"/>
</dbReference>
<keyword evidence="5 8" id="KW-0560">Oxidoreductase</keyword>
<evidence type="ECO:0000256" key="5">
    <source>
        <dbReference type="ARBA" id="ARBA00023002"/>
    </source>
</evidence>
<keyword evidence="8" id="KW-0004">4Fe-4S</keyword>
<name>A0A0M0BRH8_9ARCH</name>
<comment type="cofactor">
    <cofactor evidence="8">
        <name>[4Fe-4S] cluster</name>
        <dbReference type="ChEBI" id="CHEBI:49883"/>
    </cofactor>
</comment>